<gene>
    <name evidence="2" type="ORF">G6048_00275</name>
</gene>
<evidence type="ECO:0000313" key="3">
    <source>
        <dbReference type="Proteomes" id="UP001518140"/>
    </source>
</evidence>
<name>A0ABX0DFQ3_9ACTN</name>
<dbReference type="RefSeq" id="WP_165337339.1">
    <property type="nucleotide sequence ID" value="NZ_JAAKZX010000001.1"/>
</dbReference>
<feature type="region of interest" description="Disordered" evidence="1">
    <location>
        <begin position="174"/>
        <end position="194"/>
    </location>
</feature>
<dbReference type="Proteomes" id="UP001518140">
    <property type="component" value="Unassembled WGS sequence"/>
</dbReference>
<protein>
    <submittedName>
        <fullName evidence="2">Uncharacterized protein</fullName>
    </submittedName>
</protein>
<evidence type="ECO:0000256" key="1">
    <source>
        <dbReference type="SAM" id="MobiDB-lite"/>
    </source>
</evidence>
<organism evidence="2 3">
    <name type="scientific">Streptomyces ureilyticus</name>
    <dbReference type="NCBI Taxonomy" id="1775131"/>
    <lineage>
        <taxon>Bacteria</taxon>
        <taxon>Bacillati</taxon>
        <taxon>Actinomycetota</taxon>
        <taxon>Actinomycetes</taxon>
        <taxon>Kitasatosporales</taxon>
        <taxon>Streptomycetaceae</taxon>
        <taxon>Streptomyces</taxon>
    </lineage>
</organism>
<proteinExistence type="predicted"/>
<dbReference type="EMBL" id="JAAKZX010000001">
    <property type="protein sequence ID" value="NGO40653.1"/>
    <property type="molecule type" value="Genomic_DNA"/>
</dbReference>
<reference evidence="2 3" key="1">
    <citation type="submission" date="2020-02" db="EMBL/GenBank/DDBJ databases">
        <title>Whole-genome analyses of novel actinobacteria.</title>
        <authorList>
            <person name="Sahin N."/>
            <person name="Tokatli A."/>
        </authorList>
    </citation>
    <scope>NUCLEOTIDE SEQUENCE [LARGE SCALE GENOMIC DNA]</scope>
    <source>
        <strain evidence="2 3">YC419</strain>
    </source>
</reference>
<keyword evidence="3" id="KW-1185">Reference proteome</keyword>
<accession>A0ABX0DFQ3</accession>
<comment type="caution">
    <text evidence="2">The sequence shown here is derived from an EMBL/GenBank/DDBJ whole genome shotgun (WGS) entry which is preliminary data.</text>
</comment>
<evidence type="ECO:0000313" key="2">
    <source>
        <dbReference type="EMBL" id="NGO40653.1"/>
    </source>
</evidence>
<sequence length="391" mass="42242">MSRTRQAARLAAHLSEVTGVTVSLVYDSGPRWNMSWPDGPTRDQMRAHLTEALARRDFADMRDRKLHLHRGTSSRAWAARAVASRREGTLAPAVAEGAAWRRSHPSPYRLGNSDLTPEDYALLLHVEQLIEDTAYPERASAPEDEPLIEQLLAAAGGRGASEYKMAPILLNADRAPSGEEPPQLRPVASEEQPMPPRIRMDAQETEAAETATARFIQGLPGAREVTTTGELAAILARLPADTPLFLADPVAHPGAVEDPVHAVVAHLTACAEPSDPDDLNSEHRMRPALGLTTIRVGYGQDAGAEFERDGVEPSDKLARAENRLDSTGNLVGGIRDAADVVEMIAELLDAGAKFIPSDHDAHATVTVETSRLRHAAERLRKAAPDAQKASE</sequence>